<evidence type="ECO:0000313" key="3">
    <source>
        <dbReference type="Proteomes" id="UP001596152"/>
    </source>
</evidence>
<dbReference type="Gene3D" id="3.40.50.10090">
    <property type="match status" value="2"/>
</dbReference>
<dbReference type="InterPro" id="IPR003754">
    <property type="entry name" value="4pyrrol_synth_uPrphyn_synth"/>
</dbReference>
<keyword evidence="2" id="KW-0456">Lyase</keyword>
<dbReference type="Proteomes" id="UP001596152">
    <property type="component" value="Unassembled WGS sequence"/>
</dbReference>
<evidence type="ECO:0000313" key="2">
    <source>
        <dbReference type="EMBL" id="MFC5344827.1"/>
    </source>
</evidence>
<dbReference type="Pfam" id="PF02602">
    <property type="entry name" value="HEM4"/>
    <property type="match status" value="1"/>
</dbReference>
<dbReference type="SUPFAM" id="SSF69618">
    <property type="entry name" value="HemD-like"/>
    <property type="match status" value="1"/>
</dbReference>
<comment type="caution">
    <text evidence="2">The sequence shown here is derived from an EMBL/GenBank/DDBJ whole genome shotgun (WGS) entry which is preliminary data.</text>
</comment>
<dbReference type="CDD" id="cd06578">
    <property type="entry name" value="HemD"/>
    <property type="match status" value="1"/>
</dbReference>
<accession>A0ABW0FTQ1</accession>
<proteinExistence type="predicted"/>
<feature type="domain" description="Tetrapyrrole biosynthesis uroporphyrinogen III synthase" evidence="1">
    <location>
        <begin position="20"/>
        <end position="217"/>
    </location>
</feature>
<gene>
    <name evidence="2" type="ORF">ACFPIE_12960</name>
</gene>
<name>A0ABW0FTQ1_9CAUL</name>
<dbReference type="EC" id="4.2.1.75" evidence="2"/>
<sequence length="227" mass="23292">MTTVQTVWITRAKPGAHHSADRLSGLGFTPVVAPLLEVRPLDVRPDLTGIQALAFTSRNGVRAFADRSADRALPVFAVGDATAAAAREAGFTDVRSADGDLPALAALIRAEGVGRAILHPAAAEPAGDLAALVGDAARITTVAVYEAVETDTSAPDAWDAVLIYSPRAARALAARLAPGAVGDRIAIAISLAAAEPLTALGFAEIRIAEAPTEDRLLAALGKPRVNV</sequence>
<keyword evidence="3" id="KW-1185">Reference proteome</keyword>
<dbReference type="EMBL" id="JBHSLF010000025">
    <property type="protein sequence ID" value="MFC5344827.1"/>
    <property type="molecule type" value="Genomic_DNA"/>
</dbReference>
<dbReference type="RefSeq" id="WP_374037915.1">
    <property type="nucleotide sequence ID" value="NZ_CP169082.1"/>
</dbReference>
<reference evidence="3" key="1">
    <citation type="journal article" date="2019" name="Int. J. Syst. Evol. Microbiol.">
        <title>The Global Catalogue of Microorganisms (GCM) 10K type strain sequencing project: providing services to taxonomists for standard genome sequencing and annotation.</title>
        <authorList>
            <consortium name="The Broad Institute Genomics Platform"/>
            <consortium name="The Broad Institute Genome Sequencing Center for Infectious Disease"/>
            <person name="Wu L."/>
            <person name="Ma J."/>
        </authorList>
    </citation>
    <scope>NUCLEOTIDE SEQUENCE [LARGE SCALE GENOMIC DNA]</scope>
    <source>
        <strain evidence="3">JCM 12125</strain>
    </source>
</reference>
<organism evidence="2 3">
    <name type="scientific">Brevundimonas staleyi</name>
    <dbReference type="NCBI Taxonomy" id="74326"/>
    <lineage>
        <taxon>Bacteria</taxon>
        <taxon>Pseudomonadati</taxon>
        <taxon>Pseudomonadota</taxon>
        <taxon>Alphaproteobacteria</taxon>
        <taxon>Caulobacterales</taxon>
        <taxon>Caulobacteraceae</taxon>
        <taxon>Brevundimonas</taxon>
    </lineage>
</organism>
<protein>
    <submittedName>
        <fullName evidence="2">Uroporphyrinogen-III synthase</fullName>
        <ecNumber evidence="2">4.2.1.75</ecNumber>
    </submittedName>
</protein>
<dbReference type="GO" id="GO:0004852">
    <property type="term" value="F:uroporphyrinogen-III synthase activity"/>
    <property type="evidence" value="ECO:0007669"/>
    <property type="project" value="UniProtKB-EC"/>
</dbReference>
<dbReference type="InterPro" id="IPR036108">
    <property type="entry name" value="4pyrrol_syn_uPrphyn_synt_sf"/>
</dbReference>
<evidence type="ECO:0000259" key="1">
    <source>
        <dbReference type="Pfam" id="PF02602"/>
    </source>
</evidence>